<dbReference type="PANTHER" id="PTHR32556:SF17">
    <property type="entry name" value="F-BOX DOMAIN-CONTAINING PROTEIN-RELATED"/>
    <property type="match status" value="1"/>
</dbReference>
<reference evidence="2" key="1">
    <citation type="journal article" date="2011" name="Genome Biol.">
        <title>Comparative genomics of the social amoebae Dictyostelium discoideum and Dictyostelium purpureum.</title>
        <authorList>
            <consortium name="US DOE Joint Genome Institute (JGI-PGF)"/>
            <person name="Sucgang R."/>
            <person name="Kuo A."/>
            <person name="Tian X."/>
            <person name="Salerno W."/>
            <person name="Parikh A."/>
            <person name="Feasley C.L."/>
            <person name="Dalin E."/>
            <person name="Tu H."/>
            <person name="Huang E."/>
            <person name="Barry K."/>
            <person name="Lindquist E."/>
            <person name="Shapiro H."/>
            <person name="Bruce D."/>
            <person name="Schmutz J."/>
            <person name="Salamov A."/>
            <person name="Fey P."/>
            <person name="Gaudet P."/>
            <person name="Anjard C."/>
            <person name="Babu M.M."/>
            <person name="Basu S."/>
            <person name="Bushmanova Y."/>
            <person name="van der Wel H."/>
            <person name="Katoh-Kurasawa M."/>
            <person name="Dinh C."/>
            <person name="Coutinho P.M."/>
            <person name="Saito T."/>
            <person name="Elias M."/>
            <person name="Schaap P."/>
            <person name="Kay R.R."/>
            <person name="Henrissat B."/>
            <person name="Eichinger L."/>
            <person name="Rivero F."/>
            <person name="Putnam N.H."/>
            <person name="West C.M."/>
            <person name="Loomis W.F."/>
            <person name="Chisholm R.L."/>
            <person name="Shaulsky G."/>
            <person name="Strassmann J.E."/>
            <person name="Queller D.C."/>
            <person name="Kuspa A."/>
            <person name="Grigoriev I.V."/>
        </authorList>
    </citation>
    <scope>NUCLEOTIDE SEQUENCE [LARGE SCALE GENOMIC DNA]</scope>
    <source>
        <strain evidence="2">QSDP1</strain>
    </source>
</reference>
<proteinExistence type="predicted"/>
<dbReference type="RefSeq" id="XP_003288510.1">
    <property type="nucleotide sequence ID" value="XM_003288462.1"/>
</dbReference>
<name>F0ZM51_DICPU</name>
<organism evidence="1 2">
    <name type="scientific">Dictyostelium purpureum</name>
    <name type="common">Slime mold</name>
    <dbReference type="NCBI Taxonomy" id="5786"/>
    <lineage>
        <taxon>Eukaryota</taxon>
        <taxon>Amoebozoa</taxon>
        <taxon>Evosea</taxon>
        <taxon>Eumycetozoa</taxon>
        <taxon>Dictyostelia</taxon>
        <taxon>Dictyosteliales</taxon>
        <taxon>Dictyosteliaceae</taxon>
        <taxon>Dictyostelium</taxon>
    </lineage>
</organism>
<gene>
    <name evidence="1" type="ORF">DICPUDRAFT_152730</name>
</gene>
<evidence type="ECO:0000313" key="1">
    <source>
        <dbReference type="EMBL" id="EGC34985.1"/>
    </source>
</evidence>
<dbReference type="VEuPathDB" id="AmoebaDB:DICPUDRAFT_152730"/>
<protein>
    <submittedName>
        <fullName evidence="1">Uncharacterized protein</fullName>
    </submittedName>
</protein>
<dbReference type="Proteomes" id="UP000001064">
    <property type="component" value="Unassembled WGS sequence"/>
</dbReference>
<dbReference type="EMBL" id="GL871076">
    <property type="protein sequence ID" value="EGC34985.1"/>
    <property type="molecule type" value="Genomic_DNA"/>
</dbReference>
<evidence type="ECO:0000313" key="2">
    <source>
        <dbReference type="Proteomes" id="UP000001064"/>
    </source>
</evidence>
<dbReference type="KEGG" id="dpp:DICPUDRAFT_152730"/>
<sequence>MKTINYNNKNNSLNFKKNNNNTNKNVNTFIKTLPIYLQKNIIKLFLKDFLYYIKNKSNIKYFFNFFQELFNLSRVSKEWFYTIQKNINVIALVEYQNLSTLNDNFKSNQPYSIIKKENIELIIFKENYSSLIKKAYTPIFLFNQILDKNQNYQNLKKIRIISNEFDIYKWNNNACNNSGNGTIKMEYYGEINTSPFINNSRFNRWKSIKTTNQLNLKEVSKILKSFPILERLSIKICYYHFAFNLGRQHIKKLHGFKEDDIEACGCKMDTNVDHYINKIFKQIILKQQGLPYKEEKDKKQQQQPSKIKPLKYLKIQNCCLYYSNGGNRPYELDFQKDLKAKLNSMFNEINKYTLANNNNINFKIDLLNN</sequence>
<dbReference type="PANTHER" id="PTHR32556">
    <property type="entry name" value="F-BOX DOMAIN-CONTAINING PROTEIN-RELATED-RELATED"/>
    <property type="match status" value="1"/>
</dbReference>
<dbReference type="GeneID" id="10501908"/>
<dbReference type="InParanoid" id="F0ZM51"/>
<dbReference type="AlphaFoldDB" id="F0ZM51"/>
<accession>F0ZM51</accession>
<keyword evidence="2" id="KW-1185">Reference proteome</keyword>